<dbReference type="Proteomes" id="UP001293254">
    <property type="component" value="Unassembled WGS sequence"/>
</dbReference>
<dbReference type="PANTHER" id="PTHR31086">
    <property type="entry name" value="ALUMINUM-ACTIVATED MALATE TRANSPORTER 10"/>
    <property type="match status" value="1"/>
</dbReference>
<protein>
    <submittedName>
        <fullName evidence="10">Aluminum-activated malate transporter 4</fullName>
    </submittedName>
</protein>
<dbReference type="GO" id="GO:0015743">
    <property type="term" value="P:malate transport"/>
    <property type="evidence" value="ECO:0007669"/>
    <property type="project" value="InterPro"/>
</dbReference>
<gene>
    <name evidence="10" type="ORF">Salat_1083000</name>
</gene>
<evidence type="ECO:0000256" key="2">
    <source>
        <dbReference type="ARBA" id="ARBA00007079"/>
    </source>
</evidence>
<name>A0AAE1YNV6_9LAMI</name>
<feature type="transmembrane region" description="Helical" evidence="9">
    <location>
        <begin position="160"/>
        <end position="178"/>
    </location>
</feature>
<feature type="transmembrane region" description="Helical" evidence="9">
    <location>
        <begin position="78"/>
        <end position="97"/>
    </location>
</feature>
<dbReference type="InterPro" id="IPR020966">
    <property type="entry name" value="ALMT"/>
</dbReference>
<dbReference type="EMBL" id="JACGWO010000003">
    <property type="protein sequence ID" value="KAK4433208.1"/>
    <property type="molecule type" value="Genomic_DNA"/>
</dbReference>
<evidence type="ECO:0000256" key="4">
    <source>
        <dbReference type="ARBA" id="ARBA00022692"/>
    </source>
</evidence>
<evidence type="ECO:0000256" key="3">
    <source>
        <dbReference type="ARBA" id="ARBA00022448"/>
    </source>
</evidence>
<dbReference type="GO" id="GO:0016020">
    <property type="term" value="C:membrane"/>
    <property type="evidence" value="ECO:0007669"/>
    <property type="project" value="UniProtKB-SubCell"/>
</dbReference>
<dbReference type="Pfam" id="PF11744">
    <property type="entry name" value="ALMT"/>
    <property type="match status" value="1"/>
</dbReference>
<evidence type="ECO:0000313" key="10">
    <source>
        <dbReference type="EMBL" id="KAK4433208.1"/>
    </source>
</evidence>
<keyword evidence="7 9" id="KW-0472">Membrane</keyword>
<accession>A0AAE1YNV6</accession>
<keyword evidence="6" id="KW-0406">Ion transport</keyword>
<feature type="transmembrane region" description="Helical" evidence="9">
    <location>
        <begin position="190"/>
        <end position="209"/>
    </location>
</feature>
<evidence type="ECO:0000256" key="8">
    <source>
        <dbReference type="ARBA" id="ARBA00023303"/>
    </source>
</evidence>
<keyword evidence="4 9" id="KW-0812">Transmembrane</keyword>
<proteinExistence type="inferred from homology"/>
<comment type="caution">
    <text evidence="10">The sequence shown here is derived from an EMBL/GenBank/DDBJ whole genome shotgun (WGS) entry which is preliminary data.</text>
</comment>
<reference evidence="10" key="1">
    <citation type="submission" date="2020-06" db="EMBL/GenBank/DDBJ databases">
        <authorList>
            <person name="Li T."/>
            <person name="Hu X."/>
            <person name="Zhang T."/>
            <person name="Song X."/>
            <person name="Zhang H."/>
            <person name="Dai N."/>
            <person name="Sheng W."/>
            <person name="Hou X."/>
            <person name="Wei L."/>
        </authorList>
    </citation>
    <scope>NUCLEOTIDE SEQUENCE</scope>
    <source>
        <strain evidence="10">3651</strain>
        <tissue evidence="10">Leaf</tissue>
    </source>
</reference>
<feature type="transmembrane region" description="Helical" evidence="9">
    <location>
        <begin position="109"/>
        <end position="127"/>
    </location>
</feature>
<evidence type="ECO:0000313" key="11">
    <source>
        <dbReference type="Proteomes" id="UP001293254"/>
    </source>
</evidence>
<evidence type="ECO:0000256" key="7">
    <source>
        <dbReference type="ARBA" id="ARBA00023136"/>
    </source>
</evidence>
<dbReference type="AlphaFoldDB" id="A0AAE1YNV6"/>
<comment type="similarity">
    <text evidence="2">Belongs to the aromatic acid exporter (TC 2.A.85) family.</text>
</comment>
<sequence length="583" mass="65079">MAANLGSLRQSFAERGKERLLSRKYNSDVGFEDSFFVHEGCGRRVFRIIGERLSGWWNDVKGTAVSAYQMGRSDPRKVVFAAKMGAALSLVSVLIFFREPLSYIGKSSIWAILTVVVVFEFSIGATLNKGFNRALGTLSAGALALGIAEFSVMAGKMQEVVIVINIFIAGFFASYLKLHPAMKQYEYGFRVFLLTFCIVLVSGSTSGFVETAVSRLLLIAVGAGVCLLINVCVYPIWAGEDLHKLVVKNFKGVATSLEGCVNMYLQCIEYTRIPSKILLYQASDDPLYKGYRAAVESTSQEETLLGFAVWEPPHGRYNMFNYPWHEYVKVSGALRHCAFMVMAMHGSILSEIQASSELRQVFKDGIQRVGTEGAKVLRLLGEKVEKMEKLSPGDLLQEVHDAAEDLQMMIDKKSYLLVNAESWESEKRPGKLADAELLQELKDNEYKPFVINSLSESANLKSSQTLRNYDPQNPNLSVSLSVSQWGSGEDVLRQQTMWPSRLSLIGEHILNEREVRTYESASALSLATFTSLLIEFVARLQNLVNSFEELSEKARFSEPVDSTETKVVVGFWAKLFKRICCKD</sequence>
<evidence type="ECO:0000256" key="6">
    <source>
        <dbReference type="ARBA" id="ARBA00023065"/>
    </source>
</evidence>
<feature type="transmembrane region" description="Helical" evidence="9">
    <location>
        <begin position="215"/>
        <end position="237"/>
    </location>
</feature>
<evidence type="ECO:0000256" key="5">
    <source>
        <dbReference type="ARBA" id="ARBA00022989"/>
    </source>
</evidence>
<evidence type="ECO:0000256" key="9">
    <source>
        <dbReference type="SAM" id="Phobius"/>
    </source>
</evidence>
<keyword evidence="5 9" id="KW-1133">Transmembrane helix</keyword>
<keyword evidence="8" id="KW-0407">Ion channel</keyword>
<keyword evidence="3" id="KW-0813">Transport</keyword>
<evidence type="ECO:0000256" key="1">
    <source>
        <dbReference type="ARBA" id="ARBA00004141"/>
    </source>
</evidence>
<dbReference type="GO" id="GO:0034220">
    <property type="term" value="P:monoatomic ion transmembrane transport"/>
    <property type="evidence" value="ECO:0007669"/>
    <property type="project" value="UniProtKB-KW"/>
</dbReference>
<keyword evidence="11" id="KW-1185">Reference proteome</keyword>
<reference evidence="10" key="2">
    <citation type="journal article" date="2024" name="Plant">
        <title>Genomic evolution and insights into agronomic trait innovations of Sesamum species.</title>
        <authorList>
            <person name="Miao H."/>
            <person name="Wang L."/>
            <person name="Qu L."/>
            <person name="Liu H."/>
            <person name="Sun Y."/>
            <person name="Le M."/>
            <person name="Wang Q."/>
            <person name="Wei S."/>
            <person name="Zheng Y."/>
            <person name="Lin W."/>
            <person name="Duan Y."/>
            <person name="Cao H."/>
            <person name="Xiong S."/>
            <person name="Wang X."/>
            <person name="Wei L."/>
            <person name="Li C."/>
            <person name="Ma Q."/>
            <person name="Ju M."/>
            <person name="Zhao R."/>
            <person name="Li G."/>
            <person name="Mu C."/>
            <person name="Tian Q."/>
            <person name="Mei H."/>
            <person name="Zhang T."/>
            <person name="Gao T."/>
            <person name="Zhang H."/>
        </authorList>
    </citation>
    <scope>NUCLEOTIDE SEQUENCE</scope>
    <source>
        <strain evidence="10">3651</strain>
    </source>
</reference>
<organism evidence="10 11">
    <name type="scientific">Sesamum alatum</name>
    <dbReference type="NCBI Taxonomy" id="300844"/>
    <lineage>
        <taxon>Eukaryota</taxon>
        <taxon>Viridiplantae</taxon>
        <taxon>Streptophyta</taxon>
        <taxon>Embryophyta</taxon>
        <taxon>Tracheophyta</taxon>
        <taxon>Spermatophyta</taxon>
        <taxon>Magnoliopsida</taxon>
        <taxon>eudicotyledons</taxon>
        <taxon>Gunneridae</taxon>
        <taxon>Pentapetalae</taxon>
        <taxon>asterids</taxon>
        <taxon>lamiids</taxon>
        <taxon>Lamiales</taxon>
        <taxon>Pedaliaceae</taxon>
        <taxon>Sesamum</taxon>
    </lineage>
</organism>
<comment type="subcellular location">
    <subcellularLocation>
        <location evidence="1">Membrane</location>
        <topology evidence="1">Multi-pass membrane protein</topology>
    </subcellularLocation>
</comment>